<dbReference type="Pfam" id="PF00501">
    <property type="entry name" value="AMP-binding"/>
    <property type="match status" value="1"/>
</dbReference>
<keyword evidence="7" id="KW-1185">Reference proteome</keyword>
<dbReference type="Gene3D" id="2.30.38.10">
    <property type="entry name" value="Luciferase, Domain 3"/>
    <property type="match status" value="1"/>
</dbReference>
<dbReference type="InterPro" id="IPR001242">
    <property type="entry name" value="Condensation_dom"/>
</dbReference>
<evidence type="ECO:0000313" key="6">
    <source>
        <dbReference type="EMBL" id="MBK3497213.1"/>
    </source>
</evidence>
<dbReference type="Pfam" id="PF00668">
    <property type="entry name" value="Condensation"/>
    <property type="match status" value="2"/>
</dbReference>
<evidence type="ECO:0000256" key="2">
    <source>
        <dbReference type="ARBA" id="ARBA00006432"/>
    </source>
</evidence>
<organism evidence="6 7">
    <name type="scientific">Viridibacillus soli</name>
    <dbReference type="NCBI Taxonomy" id="2798301"/>
    <lineage>
        <taxon>Bacteria</taxon>
        <taxon>Bacillati</taxon>
        <taxon>Bacillota</taxon>
        <taxon>Bacilli</taxon>
        <taxon>Bacillales</taxon>
        <taxon>Caryophanaceae</taxon>
        <taxon>Viridibacillus</taxon>
    </lineage>
</organism>
<dbReference type="InterPro" id="IPR045851">
    <property type="entry name" value="AMP-bd_C_sf"/>
</dbReference>
<dbReference type="Gene3D" id="3.40.50.980">
    <property type="match status" value="2"/>
</dbReference>
<dbReference type="Gene3D" id="1.10.1200.10">
    <property type="entry name" value="ACP-like"/>
    <property type="match status" value="1"/>
</dbReference>
<dbReference type="PROSITE" id="PS00455">
    <property type="entry name" value="AMP_BINDING"/>
    <property type="match status" value="1"/>
</dbReference>
<dbReference type="InterPro" id="IPR036736">
    <property type="entry name" value="ACP-like_sf"/>
</dbReference>
<dbReference type="Gene3D" id="3.30.300.30">
    <property type="match status" value="1"/>
</dbReference>
<dbReference type="Pfam" id="PF00550">
    <property type="entry name" value="PP-binding"/>
    <property type="match status" value="1"/>
</dbReference>
<dbReference type="Gene3D" id="3.30.559.30">
    <property type="entry name" value="Nonribosomal peptide synthetase, condensation domain"/>
    <property type="match status" value="2"/>
</dbReference>
<sequence>MTNYLSPYISYELSNEQKRMLNQSLDTLENCHIYKIFEIPKQVKPTAVEQCLTDLLTTHDILRSSFPYPIKHSISIHSAFPFTINYFTKTKTTWKSCINSFIQPFNLSQPPLWRAALIELKDDPGKNLVIIDVHPLIADEAAIDLIFHQLLQKHQSDHCSYTAKSYSDYIDDSSDETAVISSYGNAVCPLTVYAGDNLDAASSSSCFSFEFGKELAENVQTYVQEEKLSLESFLFSTLHKLWAQYSLHDELIIDYLQNNRTEAYRYTIGNFSRQISVASKQQGDEKFIDFAKRNESVLNQHNGKIEALQNRQKPKIAFSLGLQNLDISCRQLLYIDTLTEYALHWKAASLENKIFFTITYDEKIFSHEIISRMSQHYMQAVKSSIEKPDILIRDINILTYMEKDVIFNKFNPAGEKEENRIITQVFEERAGAYSNHIALHDEYQEMSYKLLDGRSNQIGHYLKEQHKVKPDQLIGLLMEHVIERPLSVLSIWKAGAAFVPMDMDWPVKRKQHIIKSSSMQLILTTESTLRELIKTEDLSIYSCTLFCVDSGRLLQDHMEDQYIFLDKCSIEPVKTTLSINHLAYVIFTSGTTGEPKGVMVEHKGLTNLQKEIEIAMDITPDDRVSHFLNAAFDASIGEILMGMFTGATLYVVPKQAKADFLEAEKYLAENKITKASFSPSYLANMNPNNLPFLKKVTVGGEASMLPVVNKWRKTVDYVNAYGPTENTVVSSMKCYSKVLEDPSVISIGKPIANHQMFILDQHKNLQPVGVTGELYVSGIGLARGYLHNSEKTDQYFIDHPYMPGERIYKTGDLARLLPDGDVQLLGRIDHQVQLRGIRIDLSEIKKHLLEYAPVTDAAVIIEGEGDTAGLAAYVVATSPITSVELREYLEERLPLYMVPSIYIKIEKIPLTQNDKIDLKELKMHGLLLPTGKAYEAPVGETEEILAGIWEELLHLKPVSVLDDFFVLGGNSLQAAILTRKVHQMLNVALPVNDVFRFRTIRDLTEHVQKSEISTFSTIKPAEEGIYYPASSAQKRMFAMAQYNPESVHYNVPHLFMIEGTVNYTRIEQAFRSLLGRHEVLRTVFDMIDGELIQKIQSFESFALSIDTCSEGDIDKKVHAFIQPFNLQQDLLLRAGLLKIHEKQHLLIFDLHHIITDGVSGGILLEELMVLYQEEELQAPGLQYKDYAVWEQSVLLKEIRAKQGRYWLDKFQKPAPVLDLTYDYLRPPVSKFAGKRINVSLDCDLVQKMKEQAAETGSTIYMILLATYNILLSKYSGQKDITVGTAVAGRPHIDLQNMPGMFVNTLALRSFPNGSLSVRSFLEDVKKHVLEAFENQSYPFEELVQQLGLPRDVNRHPLFTAMFVLENMEMPPLTLPEMEIKRYDYTPECSKFDLTLIAEENHQTFQLGFEYNTQLFERETIDRMKDHFIRILESITTNLDQPISAVNMLTTAETKNLLSRFNPAETTYPTGKTLTDLFENQVRRTPDQT</sequence>
<comment type="similarity">
    <text evidence="2">Belongs to the ATP-dependent AMP-binding enzyme family.</text>
</comment>
<evidence type="ECO:0000259" key="5">
    <source>
        <dbReference type="PROSITE" id="PS50075"/>
    </source>
</evidence>
<dbReference type="InterPro" id="IPR023213">
    <property type="entry name" value="CAT-like_dom_sf"/>
</dbReference>
<dbReference type="Proteomes" id="UP000618943">
    <property type="component" value="Unassembled WGS sequence"/>
</dbReference>
<feature type="non-terminal residue" evidence="6">
    <location>
        <position position="1488"/>
    </location>
</feature>
<evidence type="ECO:0000313" key="7">
    <source>
        <dbReference type="Proteomes" id="UP000618943"/>
    </source>
</evidence>
<dbReference type="CDD" id="cd19531">
    <property type="entry name" value="LCL_NRPS-like"/>
    <property type="match status" value="1"/>
</dbReference>
<dbReference type="InterPro" id="IPR020806">
    <property type="entry name" value="PKS_PP-bd"/>
</dbReference>
<name>A0ABS1HCP9_9BACL</name>
<dbReference type="RefSeq" id="WP_200750518.1">
    <property type="nucleotide sequence ID" value="NZ_JAEOAH010000054.1"/>
</dbReference>
<dbReference type="SUPFAM" id="SSF56801">
    <property type="entry name" value="Acetyl-CoA synthetase-like"/>
    <property type="match status" value="1"/>
</dbReference>
<feature type="domain" description="Carrier" evidence="5">
    <location>
        <begin position="936"/>
        <end position="1011"/>
    </location>
</feature>
<dbReference type="EMBL" id="JAEOAH010000054">
    <property type="protein sequence ID" value="MBK3497213.1"/>
    <property type="molecule type" value="Genomic_DNA"/>
</dbReference>
<dbReference type="SMART" id="SM00823">
    <property type="entry name" value="PKS_PP"/>
    <property type="match status" value="1"/>
</dbReference>
<dbReference type="PROSITE" id="PS50075">
    <property type="entry name" value="CARRIER"/>
    <property type="match status" value="1"/>
</dbReference>
<dbReference type="InterPro" id="IPR020845">
    <property type="entry name" value="AMP-binding_CS"/>
</dbReference>
<dbReference type="Gene3D" id="3.30.559.10">
    <property type="entry name" value="Chloramphenicol acetyltransferase-like domain"/>
    <property type="match status" value="2"/>
</dbReference>
<dbReference type="CDD" id="cd05930">
    <property type="entry name" value="A_NRPS"/>
    <property type="match status" value="1"/>
</dbReference>
<comment type="cofactor">
    <cofactor evidence="1">
        <name>pantetheine 4'-phosphate</name>
        <dbReference type="ChEBI" id="CHEBI:47942"/>
    </cofactor>
</comment>
<dbReference type="InterPro" id="IPR010071">
    <property type="entry name" value="AA_adenyl_dom"/>
</dbReference>
<evidence type="ECO:0000256" key="1">
    <source>
        <dbReference type="ARBA" id="ARBA00001957"/>
    </source>
</evidence>
<dbReference type="InterPro" id="IPR000873">
    <property type="entry name" value="AMP-dep_synth/lig_dom"/>
</dbReference>
<proteinExistence type="inferred from homology"/>
<keyword evidence="3" id="KW-0596">Phosphopantetheine</keyword>
<comment type="caution">
    <text evidence="6">The sequence shown here is derived from an EMBL/GenBank/DDBJ whole genome shotgun (WGS) entry which is preliminary data.</text>
</comment>
<dbReference type="NCBIfam" id="TIGR01733">
    <property type="entry name" value="AA-adenyl-dom"/>
    <property type="match status" value="1"/>
</dbReference>
<accession>A0ABS1HCP9</accession>
<keyword evidence="4" id="KW-0597">Phosphoprotein</keyword>
<dbReference type="PANTHER" id="PTHR45527:SF1">
    <property type="entry name" value="FATTY ACID SYNTHASE"/>
    <property type="match status" value="1"/>
</dbReference>
<gene>
    <name evidence="6" type="ORF">JFL43_20760</name>
</gene>
<reference evidence="6 7" key="1">
    <citation type="submission" date="2020-12" db="EMBL/GenBank/DDBJ databases">
        <title>YIM B01967 draft genome.</title>
        <authorList>
            <person name="Yan X."/>
        </authorList>
    </citation>
    <scope>NUCLEOTIDE SEQUENCE [LARGE SCALE GENOMIC DNA]</scope>
    <source>
        <strain evidence="6 7">YIM B01967</strain>
    </source>
</reference>
<evidence type="ECO:0000256" key="3">
    <source>
        <dbReference type="ARBA" id="ARBA00022450"/>
    </source>
</evidence>
<dbReference type="PANTHER" id="PTHR45527">
    <property type="entry name" value="NONRIBOSOMAL PEPTIDE SYNTHETASE"/>
    <property type="match status" value="1"/>
</dbReference>
<dbReference type="SUPFAM" id="SSF47336">
    <property type="entry name" value="ACP-like"/>
    <property type="match status" value="1"/>
</dbReference>
<dbReference type="InterPro" id="IPR009081">
    <property type="entry name" value="PP-bd_ACP"/>
</dbReference>
<evidence type="ECO:0000256" key="4">
    <source>
        <dbReference type="ARBA" id="ARBA00022553"/>
    </source>
</evidence>
<dbReference type="SUPFAM" id="SSF52777">
    <property type="entry name" value="CoA-dependent acyltransferases"/>
    <property type="match status" value="4"/>
</dbReference>
<protein>
    <submittedName>
        <fullName evidence="6">Amino acid adenylation domain-containing protein</fullName>
    </submittedName>
</protein>